<evidence type="ECO:0000256" key="8">
    <source>
        <dbReference type="ARBA" id="ARBA00023136"/>
    </source>
</evidence>
<dbReference type="InParanoid" id="A0A167QNC7"/>
<proteinExistence type="inferred from homology"/>
<dbReference type="GO" id="GO:0031966">
    <property type="term" value="C:mitochondrial membrane"/>
    <property type="evidence" value="ECO:0007669"/>
    <property type="project" value="UniProtKB-SubCell"/>
</dbReference>
<feature type="transmembrane region" description="Helical" evidence="11">
    <location>
        <begin position="168"/>
        <end position="189"/>
    </location>
</feature>
<keyword evidence="13" id="KW-1185">Reference proteome</keyword>
<dbReference type="Gene3D" id="1.50.40.10">
    <property type="entry name" value="Mitochondrial carrier domain"/>
    <property type="match status" value="1"/>
</dbReference>
<evidence type="ECO:0000256" key="1">
    <source>
        <dbReference type="ARBA" id="ARBA00004225"/>
    </source>
</evidence>
<feature type="repeat" description="Solcar" evidence="9">
    <location>
        <begin position="204"/>
        <end position="291"/>
    </location>
</feature>
<comment type="similarity">
    <text evidence="2 10">Belongs to the mitochondrial carrier (TC 2.A.29) family.</text>
</comment>
<evidence type="ECO:0000256" key="9">
    <source>
        <dbReference type="PROSITE-ProRule" id="PRU00282"/>
    </source>
</evidence>
<reference evidence="13" key="1">
    <citation type="submission" date="2015-06" db="EMBL/GenBank/DDBJ databases">
        <title>Expansion of signal transduction pathways in fungi by whole-genome duplication.</title>
        <authorList>
            <consortium name="DOE Joint Genome Institute"/>
            <person name="Corrochano L.M."/>
            <person name="Kuo A."/>
            <person name="Marcet-Houben M."/>
            <person name="Polaino S."/>
            <person name="Salamov A."/>
            <person name="Villalobos J.M."/>
            <person name="Alvarez M.I."/>
            <person name="Avalos J."/>
            <person name="Benito E.P."/>
            <person name="Benoit I."/>
            <person name="Burger G."/>
            <person name="Camino L.P."/>
            <person name="Canovas D."/>
            <person name="Cerda-Olmedo E."/>
            <person name="Cheng J.-F."/>
            <person name="Dominguez A."/>
            <person name="Elias M."/>
            <person name="Eslava A.P."/>
            <person name="Glaser F."/>
            <person name="Grimwood J."/>
            <person name="Gutierrez G."/>
            <person name="Heitman J."/>
            <person name="Henrissat B."/>
            <person name="Iturriaga E.A."/>
            <person name="Lang B.F."/>
            <person name="Lavin J.L."/>
            <person name="Lee S."/>
            <person name="Li W."/>
            <person name="Lindquist E."/>
            <person name="Lopez-Garcia S."/>
            <person name="Luque E.M."/>
            <person name="Marcos A.T."/>
            <person name="Martin J."/>
            <person name="McCluskey K."/>
            <person name="Medina H.R."/>
            <person name="Miralles-Duran A."/>
            <person name="Miyazaki A."/>
            <person name="Munoz-Torres E."/>
            <person name="Oguiza J.A."/>
            <person name="Ohm R."/>
            <person name="Olmedo M."/>
            <person name="Orejas M."/>
            <person name="Ortiz-Castellanos L."/>
            <person name="Pisabarro A.G."/>
            <person name="Rodriguez-Romero J."/>
            <person name="Ruiz-Herrera J."/>
            <person name="Ruiz-Vazquez R."/>
            <person name="Sanz C."/>
            <person name="Schackwitz W."/>
            <person name="Schmutz J."/>
            <person name="Shahriari M."/>
            <person name="Shelest E."/>
            <person name="Silva-Franco F."/>
            <person name="Soanes D."/>
            <person name="Syed K."/>
            <person name="Tagua V.G."/>
            <person name="Talbot N.J."/>
            <person name="Thon M."/>
            <person name="De vries R.P."/>
            <person name="Wiebenga A."/>
            <person name="Yadav J.S."/>
            <person name="Braun E.L."/>
            <person name="Baker S."/>
            <person name="Garre V."/>
            <person name="Horwitz B."/>
            <person name="Torres-Martinez S."/>
            <person name="Idnurm A."/>
            <person name="Herrera-Estrella A."/>
            <person name="Gabaldon T."/>
            <person name="Grigoriev I.V."/>
        </authorList>
    </citation>
    <scope>NUCLEOTIDE SEQUENCE [LARGE SCALE GENOMIC DNA]</scope>
    <source>
        <strain evidence="13">NRRL 1555(-)</strain>
    </source>
</reference>
<sequence>MIRYLRERKSIFDECLMTLSTLASPVPVETPTSINNQAKPPVLKLPQLHPPVTIAPLLPSALPVPDLTHGTTPVVSKRKKAKDATSVGGSTAIARTLMMQGLYLFYRTPVKLFRPLRVDYLIMARALMPVDETTSKKFSLRYTSIGMISHAVKTKGWSFIPRHIFPPLIANTVIGTVLYTTYIATLPLFHPPSTFQLHRPFPPPPFSAVFAAGCLAGAAQSIVAAPLDSLKVRFEVSDLLEGKHKSMYQFAKSTLKELGVASAYRGFTLTLMRDSLSCGLFFATFEWVKQQGYYYYLDGIYDLKVDSHKSLNDLDSRWNTEDEDEVELTPKPEQPPWMLEPMFVILAGATAAVAYQTIEHPLSKIHSIFYIEEGQSEFTNKSSRVPVDELYKRTWKQCKLQVRLNGGSWRRFLYQEFATTVMKVVPATSIGFLVFELVKREVDFRSSDFDDAFSNADNIQRLSTP</sequence>
<dbReference type="InterPro" id="IPR050567">
    <property type="entry name" value="Mitochondrial_Carrier"/>
</dbReference>
<accession>A0A167QNC7</accession>
<organism evidence="12 13">
    <name type="scientific">Phycomyces blakesleeanus (strain ATCC 8743b / DSM 1359 / FGSC 10004 / NBRC 33097 / NRRL 1555)</name>
    <dbReference type="NCBI Taxonomy" id="763407"/>
    <lineage>
        <taxon>Eukaryota</taxon>
        <taxon>Fungi</taxon>
        <taxon>Fungi incertae sedis</taxon>
        <taxon>Mucoromycota</taxon>
        <taxon>Mucoromycotina</taxon>
        <taxon>Mucoromycetes</taxon>
        <taxon>Mucorales</taxon>
        <taxon>Phycomycetaceae</taxon>
        <taxon>Phycomyces</taxon>
    </lineage>
</organism>
<keyword evidence="7" id="KW-0496">Mitochondrion</keyword>
<evidence type="ECO:0000256" key="2">
    <source>
        <dbReference type="ARBA" id="ARBA00006375"/>
    </source>
</evidence>
<dbReference type="PANTHER" id="PTHR45624:SF26">
    <property type="entry name" value="CARRIER PROTEIN, PUTATIVE (AFU_ORTHOLOGUE AFUA_1G07710)-RELATED"/>
    <property type="match status" value="1"/>
</dbReference>
<comment type="subcellular location">
    <subcellularLocation>
        <location evidence="1">Mitochondrion membrane</location>
        <topology evidence="1">Multi-pass membrane protein</topology>
    </subcellularLocation>
</comment>
<dbReference type="EMBL" id="KV440972">
    <property type="protein sequence ID" value="OAD79967.1"/>
    <property type="molecule type" value="Genomic_DNA"/>
</dbReference>
<keyword evidence="5" id="KW-0677">Repeat</keyword>
<keyword evidence="3 10" id="KW-0813">Transport</keyword>
<dbReference type="AlphaFoldDB" id="A0A167QNC7"/>
<dbReference type="PANTHER" id="PTHR45624">
    <property type="entry name" value="MITOCHONDRIAL BASIC AMINO ACIDS TRANSPORTER-RELATED"/>
    <property type="match status" value="1"/>
</dbReference>
<evidence type="ECO:0000256" key="5">
    <source>
        <dbReference type="ARBA" id="ARBA00022737"/>
    </source>
</evidence>
<evidence type="ECO:0008006" key="14">
    <source>
        <dbReference type="Google" id="ProtNLM"/>
    </source>
</evidence>
<dbReference type="InterPro" id="IPR018108">
    <property type="entry name" value="MCP_transmembrane"/>
</dbReference>
<dbReference type="SUPFAM" id="SSF103506">
    <property type="entry name" value="Mitochondrial carrier"/>
    <property type="match status" value="1"/>
</dbReference>
<evidence type="ECO:0000256" key="7">
    <source>
        <dbReference type="ARBA" id="ARBA00023128"/>
    </source>
</evidence>
<dbReference type="GeneID" id="29003999"/>
<evidence type="ECO:0000256" key="11">
    <source>
        <dbReference type="SAM" id="Phobius"/>
    </source>
</evidence>
<dbReference type="OrthoDB" id="3364892at2759"/>
<dbReference type="InterPro" id="IPR023395">
    <property type="entry name" value="MCP_dom_sf"/>
</dbReference>
<evidence type="ECO:0000256" key="4">
    <source>
        <dbReference type="ARBA" id="ARBA00022692"/>
    </source>
</evidence>
<evidence type="ECO:0000313" key="13">
    <source>
        <dbReference type="Proteomes" id="UP000077315"/>
    </source>
</evidence>
<dbReference type="GO" id="GO:0022857">
    <property type="term" value="F:transmembrane transporter activity"/>
    <property type="evidence" value="ECO:0007669"/>
    <property type="project" value="TreeGrafter"/>
</dbReference>
<keyword evidence="4 9" id="KW-0812">Transmembrane</keyword>
<evidence type="ECO:0000256" key="6">
    <source>
        <dbReference type="ARBA" id="ARBA00022989"/>
    </source>
</evidence>
<dbReference type="PROSITE" id="PS50920">
    <property type="entry name" value="SOLCAR"/>
    <property type="match status" value="1"/>
</dbReference>
<keyword evidence="8 9" id="KW-0472">Membrane</keyword>
<protein>
    <recommendedName>
        <fullName evidence="14">Mitochondrial carrier protein</fullName>
    </recommendedName>
</protein>
<keyword evidence="6 11" id="KW-1133">Transmembrane helix</keyword>
<dbReference type="Proteomes" id="UP000077315">
    <property type="component" value="Unassembled WGS sequence"/>
</dbReference>
<dbReference type="RefSeq" id="XP_018298007.1">
    <property type="nucleotide sequence ID" value="XM_018443093.1"/>
</dbReference>
<evidence type="ECO:0000256" key="3">
    <source>
        <dbReference type="ARBA" id="ARBA00022448"/>
    </source>
</evidence>
<gene>
    <name evidence="12" type="ORF">PHYBLDRAFT_75746</name>
</gene>
<dbReference type="VEuPathDB" id="FungiDB:PHYBLDRAFT_75746"/>
<name>A0A167QNC7_PHYB8</name>
<evidence type="ECO:0000256" key="10">
    <source>
        <dbReference type="RuleBase" id="RU000488"/>
    </source>
</evidence>
<dbReference type="Pfam" id="PF00153">
    <property type="entry name" value="Mito_carr"/>
    <property type="match status" value="1"/>
</dbReference>
<evidence type="ECO:0000313" key="12">
    <source>
        <dbReference type="EMBL" id="OAD79967.1"/>
    </source>
</evidence>